<keyword evidence="2" id="KW-1185">Reference proteome</keyword>
<evidence type="ECO:0000313" key="1">
    <source>
        <dbReference type="EMBL" id="KAK3082386.1"/>
    </source>
</evidence>
<proteinExistence type="predicted"/>
<name>A0ACC3DZZ2_9PEZI</name>
<accession>A0ACC3DZZ2</accession>
<reference evidence="1" key="1">
    <citation type="submission" date="2024-09" db="EMBL/GenBank/DDBJ databases">
        <title>Black Yeasts Isolated from many extreme environments.</title>
        <authorList>
            <person name="Coleine C."/>
            <person name="Stajich J.E."/>
            <person name="Selbmann L."/>
        </authorList>
    </citation>
    <scope>NUCLEOTIDE SEQUENCE</scope>
    <source>
        <strain evidence="1">CCFEE 5737</strain>
    </source>
</reference>
<dbReference type="EMBL" id="JAWDJW010000001">
    <property type="protein sequence ID" value="KAK3082386.1"/>
    <property type="molecule type" value="Genomic_DNA"/>
</dbReference>
<comment type="caution">
    <text evidence="1">The sequence shown here is derived from an EMBL/GenBank/DDBJ whole genome shotgun (WGS) entry which is preliminary data.</text>
</comment>
<gene>
    <name evidence="1" type="ORF">LTS18_004298</name>
</gene>
<evidence type="ECO:0000313" key="2">
    <source>
        <dbReference type="Proteomes" id="UP001186974"/>
    </source>
</evidence>
<sequence>MVSWGTIQSLLIFFGPWLLPRVLAFYRSIRDAPPASIRPVPPKVQRSLSILFVFALIALLSTLPFFAPTNIFTLTQSRLDIPPGVLFNRLKQIRPLTTLEDALHDKFREDFQLHRKDSKLLYLTFGPDVLASCPFCDSSQPNTYFYYALPSLLLPHLLHIILLGLCTSSLVSGAEGSRFRTQATIAGIGLAAAEVYMLGSHDIAANATATTLPELDMFFWKLRVWRGLGVALVDGILGWVLYLTSTNRWLVIPASPAERLEASTKVLEAVHAKMTALGALRNTIMRDQKLRGAVEGYWVKEHQVMGDVLAEPEVLENMNRRLESLDMSTIQNQAGQWTDGIMEGLRPRQGHVQQE</sequence>
<protein>
    <submittedName>
        <fullName evidence="1">Uncharacterized protein</fullName>
    </submittedName>
</protein>
<organism evidence="1 2">
    <name type="scientific">Coniosporium uncinatum</name>
    <dbReference type="NCBI Taxonomy" id="93489"/>
    <lineage>
        <taxon>Eukaryota</taxon>
        <taxon>Fungi</taxon>
        <taxon>Dikarya</taxon>
        <taxon>Ascomycota</taxon>
        <taxon>Pezizomycotina</taxon>
        <taxon>Dothideomycetes</taxon>
        <taxon>Dothideomycetes incertae sedis</taxon>
        <taxon>Coniosporium</taxon>
    </lineage>
</organism>
<dbReference type="Proteomes" id="UP001186974">
    <property type="component" value="Unassembled WGS sequence"/>
</dbReference>